<evidence type="ECO:0000313" key="2">
    <source>
        <dbReference type="Proteomes" id="UP001164539"/>
    </source>
</evidence>
<proteinExistence type="predicted"/>
<comment type="caution">
    <text evidence="1">The sequence shown here is derived from an EMBL/GenBank/DDBJ whole genome shotgun (WGS) entry which is preliminary data.</text>
</comment>
<protein>
    <submittedName>
        <fullName evidence="1">Phospholipase A1</fullName>
    </submittedName>
</protein>
<organism evidence="1 2">
    <name type="scientific">Melia azedarach</name>
    <name type="common">Chinaberry tree</name>
    <dbReference type="NCBI Taxonomy" id="155640"/>
    <lineage>
        <taxon>Eukaryota</taxon>
        <taxon>Viridiplantae</taxon>
        <taxon>Streptophyta</taxon>
        <taxon>Embryophyta</taxon>
        <taxon>Tracheophyta</taxon>
        <taxon>Spermatophyta</taxon>
        <taxon>Magnoliopsida</taxon>
        <taxon>eudicotyledons</taxon>
        <taxon>Gunneridae</taxon>
        <taxon>Pentapetalae</taxon>
        <taxon>rosids</taxon>
        <taxon>malvids</taxon>
        <taxon>Sapindales</taxon>
        <taxon>Meliaceae</taxon>
        <taxon>Melia</taxon>
    </lineage>
</organism>
<sequence>MIGSIAKRWRLLSGQDNWKNLLYPLDNDLRRYIIHYGEMAQAAYDTFDAQRASKYAGDSRYSRKNLFSRVGLVKANPFKYRATKFFYATSQVPVPSAFILKSLSREAWHKESNWMGYVAVATDEGKAALGRRDILIAWRGTVQAYEWVNDFDFPLVSGSEILEPDGAKVHSGWLSIYTSSNARSAYCKTSARQQVLSEVKRLVEEFKDEEISITVTGHSLGAALGTLNAADIVVNGFNKLTEKPTKLCPVTAFCFASPHVGDGGFQKGYSDVGEELVINTQKSEYLKFPGDIRSWHSLEVYLHGVAGTQGVYGGFHLKEKRDIALVNKKLEALKDEYLVPGSWWCMENKGMVQKEDGTWKLDYHEEDEDRL</sequence>
<reference evidence="1 2" key="1">
    <citation type="journal article" date="2023" name="Science">
        <title>Complex scaffold remodeling in plant triterpene biosynthesis.</title>
        <authorList>
            <person name="De La Pena R."/>
            <person name="Hodgson H."/>
            <person name="Liu J.C."/>
            <person name="Stephenson M.J."/>
            <person name="Martin A.C."/>
            <person name="Owen C."/>
            <person name="Harkess A."/>
            <person name="Leebens-Mack J."/>
            <person name="Jimenez L.E."/>
            <person name="Osbourn A."/>
            <person name="Sattely E.S."/>
        </authorList>
    </citation>
    <scope>NUCLEOTIDE SEQUENCE [LARGE SCALE GENOMIC DNA]</scope>
    <source>
        <strain evidence="2">cv. JPN11</strain>
        <tissue evidence="1">Leaf</tissue>
    </source>
</reference>
<gene>
    <name evidence="1" type="ORF">OWV82_002423</name>
</gene>
<dbReference type="EMBL" id="CM051394">
    <property type="protein sequence ID" value="KAJ4729685.1"/>
    <property type="molecule type" value="Genomic_DNA"/>
</dbReference>
<keyword evidence="2" id="KW-1185">Reference proteome</keyword>
<dbReference type="Proteomes" id="UP001164539">
    <property type="component" value="Chromosome 1"/>
</dbReference>
<name>A0ACC1Z0W9_MELAZ</name>
<evidence type="ECO:0000313" key="1">
    <source>
        <dbReference type="EMBL" id="KAJ4729685.1"/>
    </source>
</evidence>
<accession>A0ACC1Z0W9</accession>